<evidence type="ECO:0000313" key="3">
    <source>
        <dbReference type="Proteomes" id="UP001454036"/>
    </source>
</evidence>
<reference evidence="2 3" key="1">
    <citation type="submission" date="2024-01" db="EMBL/GenBank/DDBJ databases">
        <title>The complete chloroplast genome sequence of Lithospermum erythrorhizon: insights into the phylogenetic relationship among Boraginaceae species and the maternal lineages of purple gromwells.</title>
        <authorList>
            <person name="Okada T."/>
            <person name="Watanabe K."/>
        </authorList>
    </citation>
    <scope>NUCLEOTIDE SEQUENCE [LARGE SCALE GENOMIC DNA]</scope>
</reference>
<protein>
    <submittedName>
        <fullName evidence="2">Uncharacterized protein</fullName>
    </submittedName>
</protein>
<proteinExistence type="predicted"/>
<dbReference type="EMBL" id="BAABME010009296">
    <property type="protein sequence ID" value="GAA0174905.1"/>
    <property type="molecule type" value="Genomic_DNA"/>
</dbReference>
<organism evidence="2 3">
    <name type="scientific">Lithospermum erythrorhizon</name>
    <name type="common">Purple gromwell</name>
    <name type="synonym">Lithospermum officinale var. erythrorhizon</name>
    <dbReference type="NCBI Taxonomy" id="34254"/>
    <lineage>
        <taxon>Eukaryota</taxon>
        <taxon>Viridiplantae</taxon>
        <taxon>Streptophyta</taxon>
        <taxon>Embryophyta</taxon>
        <taxon>Tracheophyta</taxon>
        <taxon>Spermatophyta</taxon>
        <taxon>Magnoliopsida</taxon>
        <taxon>eudicotyledons</taxon>
        <taxon>Gunneridae</taxon>
        <taxon>Pentapetalae</taxon>
        <taxon>asterids</taxon>
        <taxon>lamiids</taxon>
        <taxon>Boraginales</taxon>
        <taxon>Boraginaceae</taxon>
        <taxon>Boraginoideae</taxon>
        <taxon>Lithospermeae</taxon>
        <taxon>Lithospermum</taxon>
    </lineage>
</organism>
<evidence type="ECO:0000313" key="2">
    <source>
        <dbReference type="EMBL" id="GAA0174905.1"/>
    </source>
</evidence>
<gene>
    <name evidence="2" type="ORF">LIER_28193</name>
</gene>
<name>A0AAV3RIC6_LITER</name>
<evidence type="ECO:0000256" key="1">
    <source>
        <dbReference type="SAM" id="MobiDB-lite"/>
    </source>
</evidence>
<feature type="region of interest" description="Disordered" evidence="1">
    <location>
        <begin position="337"/>
        <end position="361"/>
    </location>
</feature>
<keyword evidence="3" id="KW-1185">Reference proteome</keyword>
<dbReference type="AlphaFoldDB" id="A0AAV3RIC6"/>
<sequence length="361" mass="40028">MPSSIGGLATALGKIPADHVVPPKPVLAKRTKTLAHRPPMKDVLDLTDEPLCLAPPSDMNLGEVPLAYNPMVQASSSKGQESDSSPKVTVGYSATYLDLPYTFPGGYEVNNTSKLGKALDAFRVTRPLLLEEIGKPYEEYNDPLELQGVIAKHLVKDMNESHVLDRRVDRLDVDLGLSCESEMASRFKVQESEKENEDLLRNQENAYNKKKTSTEQALAEISKCKDLEAKNVQLEGGKFDLSLSRPELSLTKATKRAKEGDQKTLMAQESANKAVDEYHASEAFHNNLEEETSYYLSHFVNTFKDINPSLVSYYQEFTSDYPPHWFFSLDINAPLSPLEGRGNESVSEALGPPQTPDPPQP</sequence>
<accession>A0AAV3RIC6</accession>
<comment type="caution">
    <text evidence="2">The sequence shown here is derived from an EMBL/GenBank/DDBJ whole genome shotgun (WGS) entry which is preliminary data.</text>
</comment>
<dbReference type="Proteomes" id="UP001454036">
    <property type="component" value="Unassembled WGS sequence"/>
</dbReference>